<dbReference type="Gene3D" id="3.40.50.10090">
    <property type="match status" value="2"/>
</dbReference>
<dbReference type="UniPathway" id="UPA00251">
    <property type="reaction ID" value="UER00320"/>
</dbReference>
<sequence length="292" mass="29488">MLTAPRQYAGRLAGLLIAAGAQPVWLPGIEITRLPSDQCGELDSALERLHEFDYLAFTSKNGIHAVMGRLEKTKGGRDAAVRHVRGSGARLCALGADGAVLGDYGLRVDVSPPEASTSGLVAELEVRGGARGARVLAPVPLVTGGLVEPPVVPRFIAGLERIGAVPTRVPAYLTTPGLPGPSGLEACAHERAALEGGHIAAIIFSSTAEAQGLCRLMGGRDALAAAVRRNRVALAAHGPYTAAGAGEVLGLPVPVVSRNFSTFEGVVAALSEAIHAAGAPAAEGGAAAAAGC</sequence>
<name>A0A2V0NQ09_9CHLO</name>
<dbReference type="CDD" id="cd06578">
    <property type="entry name" value="HemD"/>
    <property type="match status" value="1"/>
</dbReference>
<evidence type="ECO:0000313" key="2">
    <source>
        <dbReference type="EMBL" id="GBF89716.1"/>
    </source>
</evidence>
<dbReference type="STRING" id="307507.A0A2V0NQ09"/>
<dbReference type="PANTHER" id="PTHR38020:SF1">
    <property type="entry name" value="UROPORPHYRINOGEN-III SYNTHASE"/>
    <property type="match status" value="1"/>
</dbReference>
<evidence type="ECO:0000259" key="1">
    <source>
        <dbReference type="Pfam" id="PF02602"/>
    </source>
</evidence>
<protein>
    <submittedName>
        <fullName evidence="2">Uroporphyrinogen-III synthase</fullName>
    </submittedName>
</protein>
<proteinExistence type="predicted"/>
<dbReference type="AlphaFoldDB" id="A0A2V0NQ09"/>
<organism evidence="2 3">
    <name type="scientific">Raphidocelis subcapitata</name>
    <dbReference type="NCBI Taxonomy" id="307507"/>
    <lineage>
        <taxon>Eukaryota</taxon>
        <taxon>Viridiplantae</taxon>
        <taxon>Chlorophyta</taxon>
        <taxon>core chlorophytes</taxon>
        <taxon>Chlorophyceae</taxon>
        <taxon>CS clade</taxon>
        <taxon>Sphaeropleales</taxon>
        <taxon>Selenastraceae</taxon>
        <taxon>Raphidocelis</taxon>
    </lineage>
</organism>
<accession>A0A2V0NQ09</accession>
<evidence type="ECO:0000313" key="3">
    <source>
        <dbReference type="Proteomes" id="UP000247498"/>
    </source>
</evidence>
<comment type="caution">
    <text evidence="2">The sequence shown here is derived from an EMBL/GenBank/DDBJ whole genome shotgun (WGS) entry which is preliminary data.</text>
</comment>
<dbReference type="Pfam" id="PF02602">
    <property type="entry name" value="HEM4"/>
    <property type="match status" value="1"/>
</dbReference>
<dbReference type="PANTHER" id="PTHR38020">
    <property type="entry name" value="UROPORPHYRINOGEN-III SYNTHASE"/>
    <property type="match status" value="1"/>
</dbReference>
<dbReference type="EMBL" id="BDRX01000012">
    <property type="protein sequence ID" value="GBF89716.1"/>
    <property type="molecule type" value="Genomic_DNA"/>
</dbReference>
<dbReference type="InterPro" id="IPR036108">
    <property type="entry name" value="4pyrrol_syn_uPrphyn_synt_sf"/>
</dbReference>
<keyword evidence="3" id="KW-1185">Reference proteome</keyword>
<feature type="domain" description="Tetrapyrrole biosynthesis uroporphyrinogen III synthase" evidence="1">
    <location>
        <begin position="11"/>
        <end position="261"/>
    </location>
</feature>
<dbReference type="InParanoid" id="A0A2V0NQ09"/>
<dbReference type="OrthoDB" id="259181at2759"/>
<dbReference type="InterPro" id="IPR003754">
    <property type="entry name" value="4pyrrol_synth_uPrphyn_synth"/>
</dbReference>
<dbReference type="GO" id="GO:0006782">
    <property type="term" value="P:protoporphyrinogen IX biosynthetic process"/>
    <property type="evidence" value="ECO:0007669"/>
    <property type="project" value="UniProtKB-UniPathway"/>
</dbReference>
<dbReference type="Proteomes" id="UP000247498">
    <property type="component" value="Unassembled WGS sequence"/>
</dbReference>
<dbReference type="SUPFAM" id="SSF69618">
    <property type="entry name" value="HemD-like"/>
    <property type="match status" value="1"/>
</dbReference>
<dbReference type="GO" id="GO:0004852">
    <property type="term" value="F:uroporphyrinogen-III synthase activity"/>
    <property type="evidence" value="ECO:0007669"/>
    <property type="project" value="InterPro"/>
</dbReference>
<gene>
    <name evidence="2" type="ORF">Rsub_02886</name>
</gene>
<reference evidence="2 3" key="1">
    <citation type="journal article" date="2018" name="Sci. Rep.">
        <title>Raphidocelis subcapitata (=Pseudokirchneriella subcapitata) provides an insight into genome evolution and environmental adaptations in the Sphaeropleales.</title>
        <authorList>
            <person name="Suzuki S."/>
            <person name="Yamaguchi H."/>
            <person name="Nakajima N."/>
            <person name="Kawachi M."/>
        </authorList>
    </citation>
    <scope>NUCLEOTIDE SEQUENCE [LARGE SCALE GENOMIC DNA]</scope>
    <source>
        <strain evidence="2 3">NIES-35</strain>
    </source>
</reference>